<accession>A0ABV8XB58</accession>
<comment type="caution">
    <text evidence="2">The sequence shown here is derived from an EMBL/GenBank/DDBJ whole genome shotgun (WGS) entry which is preliminary data.</text>
</comment>
<name>A0ABV8XB58_9LACT</name>
<evidence type="ECO:0000259" key="1">
    <source>
        <dbReference type="Pfam" id="PF01248"/>
    </source>
</evidence>
<organism evidence="2 3">
    <name type="scientific">Chungangia koreensis</name>
    <dbReference type="NCBI Taxonomy" id="752657"/>
    <lineage>
        <taxon>Bacteria</taxon>
        <taxon>Bacillati</taxon>
        <taxon>Bacillota</taxon>
        <taxon>Bacilli</taxon>
        <taxon>Lactobacillales</taxon>
        <taxon>Chungangia</taxon>
    </lineage>
</organism>
<protein>
    <submittedName>
        <fullName evidence="2">Ribosomal L7Ae/L30e/S12e/Gadd45 family protein</fullName>
    </submittedName>
</protein>
<sequence length="82" mass="8897">MSYERVKQAKKTIIGTKQTAKAMDSGQVKELFVALDAEERITEPVVQSAKNKGIPVYFVDSKRELGKACGIQVAATIVAIAE</sequence>
<dbReference type="Proteomes" id="UP001595817">
    <property type="component" value="Unassembled WGS sequence"/>
</dbReference>
<dbReference type="Pfam" id="PF01248">
    <property type="entry name" value="Ribosomal_L7Ae"/>
    <property type="match status" value="1"/>
</dbReference>
<proteinExistence type="predicted"/>
<evidence type="ECO:0000313" key="2">
    <source>
        <dbReference type="EMBL" id="MFC4411852.1"/>
    </source>
</evidence>
<evidence type="ECO:0000313" key="3">
    <source>
        <dbReference type="Proteomes" id="UP001595817"/>
    </source>
</evidence>
<gene>
    <name evidence="2" type="ORF">ACFOZY_15790</name>
</gene>
<dbReference type="RefSeq" id="WP_378157259.1">
    <property type="nucleotide sequence ID" value="NZ_JBHSEC010000022.1"/>
</dbReference>
<dbReference type="InterPro" id="IPR029064">
    <property type="entry name" value="Ribosomal_eL30-like_sf"/>
</dbReference>
<reference evidence="3" key="1">
    <citation type="journal article" date="2019" name="Int. J. Syst. Evol. Microbiol.">
        <title>The Global Catalogue of Microorganisms (GCM) 10K type strain sequencing project: providing services to taxonomists for standard genome sequencing and annotation.</title>
        <authorList>
            <consortium name="The Broad Institute Genomics Platform"/>
            <consortium name="The Broad Institute Genome Sequencing Center for Infectious Disease"/>
            <person name="Wu L."/>
            <person name="Ma J."/>
        </authorList>
    </citation>
    <scope>NUCLEOTIDE SEQUENCE [LARGE SCALE GENOMIC DNA]</scope>
    <source>
        <strain evidence="3">CCUG 59778</strain>
    </source>
</reference>
<dbReference type="Gene3D" id="3.30.1330.30">
    <property type="match status" value="1"/>
</dbReference>
<dbReference type="SUPFAM" id="SSF55315">
    <property type="entry name" value="L30e-like"/>
    <property type="match status" value="1"/>
</dbReference>
<keyword evidence="3" id="KW-1185">Reference proteome</keyword>
<feature type="domain" description="Ribosomal protein eL8/eL30/eS12/Gadd45" evidence="1">
    <location>
        <begin position="5"/>
        <end position="80"/>
    </location>
</feature>
<dbReference type="EMBL" id="JBHSEC010000022">
    <property type="protein sequence ID" value="MFC4411852.1"/>
    <property type="molecule type" value="Genomic_DNA"/>
</dbReference>
<dbReference type="InterPro" id="IPR004038">
    <property type="entry name" value="Ribosomal_eL8/eL30/eS12/Gad45"/>
</dbReference>